<dbReference type="Proteomes" id="UP001637618">
    <property type="component" value="Unassembled WGS sequence"/>
</dbReference>
<comment type="caution">
    <text evidence="1">The sequence shown here is derived from an EMBL/GenBank/DDBJ whole genome shotgun (WGS) entry which is preliminary data.</text>
</comment>
<accession>A0ACC7PKN6</accession>
<organism evidence="1 2">
    <name type="scientific">Pseudomonas imrae</name>
    <dbReference type="NCBI Taxonomy" id="2992837"/>
    <lineage>
        <taxon>Bacteria</taxon>
        <taxon>Pseudomonadati</taxon>
        <taxon>Pseudomonadota</taxon>
        <taxon>Gammaproteobacteria</taxon>
        <taxon>Pseudomonadales</taxon>
        <taxon>Pseudomonadaceae</taxon>
        <taxon>Pseudomonas</taxon>
    </lineage>
</organism>
<evidence type="ECO:0000313" key="1">
    <source>
        <dbReference type="EMBL" id="MFO2480280.1"/>
    </source>
</evidence>
<gene>
    <name evidence="1" type="ORF">OOJ96_23125</name>
</gene>
<sequence>MSLLPINAVSLEQALEYACDLGIDPTIIRGIADSARCPENFLPWLAWGMKVDGWEAAENEEQRRALINQSIPVHKTKGTLGAVRRVLRAVRVNADFKEWRQIPGAAPYTFELVAWANNNRGGEGSIISPQLLERLRALVDASKNERSHYTLKLGARFDGGLNFGNATQSRIVQHRSAEVLVAPLAAEQSLAVASAVNARFVVRHSADMQGVPINSETGVAVANTTRLRIVVRGTMEAIR</sequence>
<reference evidence="1" key="1">
    <citation type="submission" date="2022-11" db="EMBL/GenBank/DDBJ databases">
        <title>Draft genome sequences of strains of Pseudomonas imrae sp. nov.</title>
        <authorList>
            <person name="Salva Serra F."/>
            <person name="Nimje P."/>
            <person name="Moore E.R.B."/>
            <person name="Marathe N.P."/>
        </authorList>
    </citation>
    <scope>NUCLEOTIDE SEQUENCE</scope>
    <source>
        <strain evidence="1">15FMM2</strain>
    </source>
</reference>
<name>A0ACC7PKN6_9PSED</name>
<protein>
    <submittedName>
        <fullName evidence="1">Phage tail protein I</fullName>
    </submittedName>
</protein>
<evidence type="ECO:0000313" key="2">
    <source>
        <dbReference type="Proteomes" id="UP001637618"/>
    </source>
</evidence>
<proteinExistence type="predicted"/>
<keyword evidence="2" id="KW-1185">Reference proteome</keyword>
<dbReference type="EMBL" id="JAPEQY010000022">
    <property type="protein sequence ID" value="MFO2480280.1"/>
    <property type="molecule type" value="Genomic_DNA"/>
</dbReference>